<feature type="transmembrane region" description="Helical" evidence="10">
    <location>
        <begin position="124"/>
        <end position="148"/>
    </location>
</feature>
<dbReference type="GO" id="GO:0062054">
    <property type="term" value="F:fluoride channel activity"/>
    <property type="evidence" value="ECO:0007669"/>
    <property type="project" value="UniProtKB-UniRule"/>
</dbReference>
<name>A0A077M1G8_9MICO</name>
<feature type="transmembrane region" description="Helical" evidence="10">
    <location>
        <begin position="92"/>
        <end position="112"/>
    </location>
</feature>
<comment type="caution">
    <text evidence="12">The sequence shown here is derived from an EMBL/GenBank/DDBJ whole genome shotgun (WGS) entry which is preliminary data.</text>
</comment>
<proteinExistence type="inferred from homology"/>
<gene>
    <name evidence="10 12" type="primary">crcB</name>
    <name evidence="10" type="synonym">fluC</name>
    <name evidence="12" type="ORF">BN12_2450003</name>
</gene>
<keyword evidence="13" id="KW-1185">Reference proteome</keyword>
<organism evidence="12 13">
    <name type="scientific">Nostocoides japonicum T1-X7</name>
    <dbReference type="NCBI Taxonomy" id="1194083"/>
    <lineage>
        <taxon>Bacteria</taxon>
        <taxon>Bacillati</taxon>
        <taxon>Actinomycetota</taxon>
        <taxon>Actinomycetes</taxon>
        <taxon>Micrococcales</taxon>
        <taxon>Intrasporangiaceae</taxon>
        <taxon>Nostocoides</taxon>
    </lineage>
</organism>
<evidence type="ECO:0000313" key="13">
    <source>
        <dbReference type="Proteomes" id="UP000035721"/>
    </source>
</evidence>
<evidence type="ECO:0000256" key="6">
    <source>
        <dbReference type="ARBA" id="ARBA00023303"/>
    </source>
</evidence>
<evidence type="ECO:0000256" key="3">
    <source>
        <dbReference type="ARBA" id="ARBA00022692"/>
    </source>
</evidence>
<keyword evidence="10" id="KW-0406">Ion transport</keyword>
<evidence type="ECO:0000256" key="7">
    <source>
        <dbReference type="ARBA" id="ARBA00035120"/>
    </source>
</evidence>
<evidence type="ECO:0000256" key="10">
    <source>
        <dbReference type="HAMAP-Rule" id="MF_00454"/>
    </source>
</evidence>
<evidence type="ECO:0000256" key="4">
    <source>
        <dbReference type="ARBA" id="ARBA00022989"/>
    </source>
</evidence>
<keyword evidence="4 10" id="KW-1133">Transmembrane helix</keyword>
<dbReference type="GO" id="GO:0046872">
    <property type="term" value="F:metal ion binding"/>
    <property type="evidence" value="ECO:0007669"/>
    <property type="project" value="UniProtKB-KW"/>
</dbReference>
<evidence type="ECO:0000256" key="9">
    <source>
        <dbReference type="ARBA" id="ARBA00049940"/>
    </source>
</evidence>
<comment type="activity regulation">
    <text evidence="10">Na(+) is not transported, but it plays an essential structural role and its presence is essential for fluoride channel function.</text>
</comment>
<keyword evidence="10" id="KW-0479">Metal-binding</keyword>
<keyword evidence="10" id="KW-0915">Sodium</keyword>
<dbReference type="RefSeq" id="WP_048554990.1">
    <property type="nucleotide sequence ID" value="NZ_HF570958.1"/>
</dbReference>
<dbReference type="STRING" id="1194083.BN12_2450003"/>
<evidence type="ECO:0000256" key="11">
    <source>
        <dbReference type="SAM" id="MobiDB-lite"/>
    </source>
</evidence>
<dbReference type="Proteomes" id="UP000035721">
    <property type="component" value="Unassembled WGS sequence"/>
</dbReference>
<dbReference type="GO" id="GO:0140114">
    <property type="term" value="P:cellular detoxification of fluoride"/>
    <property type="evidence" value="ECO:0007669"/>
    <property type="project" value="UniProtKB-UniRule"/>
</dbReference>
<reference evidence="12 13" key="1">
    <citation type="journal article" date="2013" name="ISME J.">
        <title>A metabolic model for members of the genus Tetrasphaera involved in enhanced biological phosphorus removal.</title>
        <authorList>
            <person name="Kristiansen R."/>
            <person name="Nguyen H.T.T."/>
            <person name="Saunders A.M."/>
            <person name="Nielsen J.L."/>
            <person name="Wimmer R."/>
            <person name="Le V.Q."/>
            <person name="McIlroy S.J."/>
            <person name="Petrovski S."/>
            <person name="Seviour R.J."/>
            <person name="Calteau A."/>
            <person name="Nielsen K.L."/>
            <person name="Nielsen P.H."/>
        </authorList>
    </citation>
    <scope>NUCLEOTIDE SEQUENCE [LARGE SCALE GENOMIC DNA]</scope>
    <source>
        <strain evidence="12 13">T1-X7</strain>
    </source>
</reference>
<feature type="transmembrane region" description="Helical" evidence="10">
    <location>
        <begin position="28"/>
        <end position="46"/>
    </location>
</feature>
<dbReference type="HAMAP" id="MF_00454">
    <property type="entry name" value="FluC"/>
    <property type="match status" value="1"/>
</dbReference>
<comment type="function">
    <text evidence="9 10">Fluoride-specific ion channel. Important for reducing fluoride concentration in the cell, thus reducing its toxicity.</text>
</comment>
<dbReference type="PANTHER" id="PTHR28259">
    <property type="entry name" value="FLUORIDE EXPORT PROTEIN 1-RELATED"/>
    <property type="match status" value="1"/>
</dbReference>
<keyword evidence="3 10" id="KW-0812">Transmembrane</keyword>
<dbReference type="InterPro" id="IPR003691">
    <property type="entry name" value="FluC"/>
</dbReference>
<feature type="transmembrane region" description="Helical" evidence="10">
    <location>
        <begin position="58"/>
        <end position="80"/>
    </location>
</feature>
<evidence type="ECO:0000256" key="1">
    <source>
        <dbReference type="ARBA" id="ARBA00004651"/>
    </source>
</evidence>
<sequence length="159" mass="16509">MTSNEGDVAPDLPLTRTRTRPAHRDPGLIALIVAGGAVGTTVRNLLENAFPTAPGHWPWATFGINVTGAFILGLLLEVLSRSGPDAGWRRRVRLTVGTGVLGGYTTYSTFAVEVAGLTTDAPHVLGAAYAVASVVLGVLGAAGGYLLAVRAVKHAWRPT</sequence>
<keyword evidence="6 10" id="KW-0407">Ion channel</keyword>
<protein>
    <recommendedName>
        <fullName evidence="10">Fluoride-specific ion channel FluC</fullName>
    </recommendedName>
</protein>
<dbReference type="PANTHER" id="PTHR28259:SF1">
    <property type="entry name" value="FLUORIDE EXPORT PROTEIN 1-RELATED"/>
    <property type="match status" value="1"/>
</dbReference>
<dbReference type="OrthoDB" id="4408652at2"/>
<feature type="region of interest" description="Disordered" evidence="11">
    <location>
        <begin position="1"/>
        <end position="21"/>
    </location>
</feature>
<feature type="binding site" evidence="10">
    <location>
        <position position="105"/>
    </location>
    <ligand>
        <name>Na(+)</name>
        <dbReference type="ChEBI" id="CHEBI:29101"/>
        <note>structural</note>
    </ligand>
</feature>
<dbReference type="Pfam" id="PF02537">
    <property type="entry name" value="CRCB"/>
    <property type="match status" value="1"/>
</dbReference>
<dbReference type="EMBL" id="CAJB01000163">
    <property type="protein sequence ID" value="CCH78049.1"/>
    <property type="molecule type" value="Genomic_DNA"/>
</dbReference>
<comment type="subcellular location">
    <subcellularLocation>
        <location evidence="1 10">Cell membrane</location>
        <topology evidence="1 10">Multi-pass membrane protein</topology>
    </subcellularLocation>
</comment>
<accession>A0A077M1G8</accession>
<keyword evidence="5 10" id="KW-0472">Membrane</keyword>
<evidence type="ECO:0000313" key="12">
    <source>
        <dbReference type="EMBL" id="CCH78049.1"/>
    </source>
</evidence>
<evidence type="ECO:0000256" key="2">
    <source>
        <dbReference type="ARBA" id="ARBA00022475"/>
    </source>
</evidence>
<keyword evidence="2 10" id="KW-1003">Cell membrane</keyword>
<dbReference type="AlphaFoldDB" id="A0A077M1G8"/>
<dbReference type="GO" id="GO:0005886">
    <property type="term" value="C:plasma membrane"/>
    <property type="evidence" value="ECO:0007669"/>
    <property type="project" value="UniProtKB-SubCell"/>
</dbReference>
<evidence type="ECO:0000256" key="8">
    <source>
        <dbReference type="ARBA" id="ARBA00035585"/>
    </source>
</evidence>
<comment type="catalytic activity">
    <reaction evidence="8">
        <text>fluoride(in) = fluoride(out)</text>
        <dbReference type="Rhea" id="RHEA:76159"/>
        <dbReference type="ChEBI" id="CHEBI:17051"/>
    </reaction>
    <physiologicalReaction direction="left-to-right" evidence="8">
        <dbReference type="Rhea" id="RHEA:76160"/>
    </physiologicalReaction>
</comment>
<comment type="similarity">
    <text evidence="7 10">Belongs to the fluoride channel Fluc/FEX (TC 1.A.43) family.</text>
</comment>
<keyword evidence="10" id="KW-0813">Transport</keyword>
<feature type="binding site" evidence="10">
    <location>
        <position position="102"/>
    </location>
    <ligand>
        <name>Na(+)</name>
        <dbReference type="ChEBI" id="CHEBI:29101"/>
        <note>structural</note>
    </ligand>
</feature>
<evidence type="ECO:0000256" key="5">
    <source>
        <dbReference type="ARBA" id="ARBA00023136"/>
    </source>
</evidence>